<protein>
    <submittedName>
        <fullName evidence="2">Uncharacterized protein</fullName>
    </submittedName>
</protein>
<feature type="region of interest" description="Disordered" evidence="1">
    <location>
        <begin position="284"/>
        <end position="324"/>
    </location>
</feature>
<keyword evidence="3" id="KW-1185">Reference proteome</keyword>
<comment type="caution">
    <text evidence="2">The sequence shown here is derived from an EMBL/GenBank/DDBJ whole genome shotgun (WGS) entry which is preliminary data.</text>
</comment>
<proteinExistence type="predicted"/>
<feature type="compositionally biased region" description="Basic and acidic residues" evidence="1">
    <location>
        <begin position="50"/>
        <end position="61"/>
    </location>
</feature>
<sequence length="324" mass="35243">MDDDELMLCKAPSEAKEKPPLRHPSGIRHGLKMADAGRHSPRPPSAMSHSTREPSEGRPDSRGSNTSDYSGFRQGRGRMLMERHARGATPTLEENGPYKRSFQLPSGHPQAVPLGDDEVAFQPQDHEVSAITAAAARRKEAWESFKSQVNSQETYGFTPRAGRGIARPGSAMVNRPTPQGPQVLRSEGKNWRGIHRPPSAHESSRLVFGAGPLRAARLGCEAGHSTQYSCRAEAWWKRSPGADRRCQGLFERSILQSQEPGWNSELGYLNCGCPAGELCPHWPSGRPVKAGDAPPLPGAEGGQARSLGLNLAPPPKVPVPRWTK</sequence>
<evidence type="ECO:0000256" key="1">
    <source>
        <dbReference type="SAM" id="MobiDB-lite"/>
    </source>
</evidence>
<organism evidence="2 3">
    <name type="scientific">Durusdinium trenchii</name>
    <dbReference type="NCBI Taxonomy" id="1381693"/>
    <lineage>
        <taxon>Eukaryota</taxon>
        <taxon>Sar</taxon>
        <taxon>Alveolata</taxon>
        <taxon>Dinophyceae</taxon>
        <taxon>Suessiales</taxon>
        <taxon>Symbiodiniaceae</taxon>
        <taxon>Durusdinium</taxon>
    </lineage>
</organism>
<dbReference type="Proteomes" id="UP001642464">
    <property type="component" value="Unassembled WGS sequence"/>
</dbReference>
<name>A0ABP0L5X1_9DINO</name>
<evidence type="ECO:0000313" key="2">
    <source>
        <dbReference type="EMBL" id="CAK9034556.1"/>
    </source>
</evidence>
<feature type="region of interest" description="Disordered" evidence="1">
    <location>
        <begin position="165"/>
        <end position="184"/>
    </location>
</feature>
<accession>A0ABP0L5X1</accession>
<dbReference type="EMBL" id="CAXAMM010014747">
    <property type="protein sequence ID" value="CAK9034556.1"/>
    <property type="molecule type" value="Genomic_DNA"/>
</dbReference>
<gene>
    <name evidence="2" type="ORF">SCF082_LOCUS20903</name>
</gene>
<reference evidence="2 3" key="1">
    <citation type="submission" date="2024-02" db="EMBL/GenBank/DDBJ databases">
        <authorList>
            <person name="Chen Y."/>
            <person name="Shah S."/>
            <person name="Dougan E. K."/>
            <person name="Thang M."/>
            <person name="Chan C."/>
        </authorList>
    </citation>
    <scope>NUCLEOTIDE SEQUENCE [LARGE SCALE GENOMIC DNA]</scope>
</reference>
<evidence type="ECO:0000313" key="3">
    <source>
        <dbReference type="Proteomes" id="UP001642464"/>
    </source>
</evidence>
<feature type="region of interest" description="Disordered" evidence="1">
    <location>
        <begin position="1"/>
        <end position="80"/>
    </location>
</feature>